<gene>
    <name evidence="2" type="ORF">O1Q84_11240</name>
</gene>
<keyword evidence="1" id="KW-0472">Membrane</keyword>
<sequence>MHINHALYRSEKYSDESIEEILSRLNNTDYFYLNESNPSEGAYLTKKKKNILIVKRKTSRSSEAHQDRLFNDREFINSSSIVAGREIGGELRCKLEQDKNKTKITYSWYPDEFVQKFCYAFIFLAFLMSALKFTPGDYDVIWNLLKAVLIFSVPSLLQMIYLPGQIKLANKILRLNNTKQ</sequence>
<dbReference type="RefSeq" id="WP_025507505.1">
    <property type="nucleotide sequence ID" value="NZ_CP040101.1"/>
</dbReference>
<evidence type="ECO:0000313" key="3">
    <source>
        <dbReference type="Proteomes" id="UP001156560"/>
    </source>
</evidence>
<dbReference type="Proteomes" id="UP001156560">
    <property type="component" value="Chromosome 1"/>
</dbReference>
<dbReference type="AlphaFoldDB" id="A0AA47L602"/>
<feature type="transmembrane region" description="Helical" evidence="1">
    <location>
        <begin position="117"/>
        <end position="134"/>
    </location>
</feature>
<evidence type="ECO:0000313" key="2">
    <source>
        <dbReference type="EMBL" id="WAT89203.1"/>
    </source>
</evidence>
<organism evidence="2 3">
    <name type="scientific">Vibrio parahaemolyticus</name>
    <dbReference type="NCBI Taxonomy" id="670"/>
    <lineage>
        <taxon>Bacteria</taxon>
        <taxon>Pseudomonadati</taxon>
        <taxon>Pseudomonadota</taxon>
        <taxon>Gammaproteobacteria</taxon>
        <taxon>Vibrionales</taxon>
        <taxon>Vibrionaceae</taxon>
        <taxon>Vibrio</taxon>
    </lineage>
</organism>
<evidence type="ECO:0000256" key="1">
    <source>
        <dbReference type="SAM" id="Phobius"/>
    </source>
</evidence>
<feature type="transmembrane region" description="Helical" evidence="1">
    <location>
        <begin position="140"/>
        <end position="162"/>
    </location>
</feature>
<name>A0AA47L602_VIBPH</name>
<keyword evidence="1" id="KW-1133">Transmembrane helix</keyword>
<dbReference type="EMBL" id="CP114194">
    <property type="protein sequence ID" value="WAT89203.1"/>
    <property type="molecule type" value="Genomic_DNA"/>
</dbReference>
<keyword evidence="1" id="KW-0812">Transmembrane</keyword>
<proteinExistence type="predicted"/>
<accession>A0AA47L602</accession>
<protein>
    <submittedName>
        <fullName evidence="2">Uncharacterized protein</fullName>
    </submittedName>
</protein>
<reference evidence="2" key="1">
    <citation type="submission" date="2022-12" db="EMBL/GenBank/DDBJ databases">
        <title>Vibrio parahaemolyticus become highly virulent by producing novel Tc toxins.</title>
        <authorList>
            <person name="Yang F."/>
            <person name="You Y."/>
            <person name="Lai Q."/>
            <person name="Xu L."/>
            <person name="Li F."/>
        </authorList>
    </citation>
    <scope>NUCLEOTIDE SEQUENCE</scope>
    <source>
        <strain evidence="2">Vp-HL-202005</strain>
    </source>
</reference>